<protein>
    <recommendedName>
        <fullName evidence="3">DUF4219 domain-containing protein</fullName>
    </recommendedName>
</protein>
<evidence type="ECO:0008006" key="3">
    <source>
        <dbReference type="Google" id="ProtNLM"/>
    </source>
</evidence>
<accession>A0A9Q3KWA9</accession>
<evidence type="ECO:0000313" key="2">
    <source>
        <dbReference type="Proteomes" id="UP000765509"/>
    </source>
</evidence>
<proteinExistence type="predicted"/>
<organism evidence="1 2">
    <name type="scientific">Austropuccinia psidii MF-1</name>
    <dbReference type="NCBI Taxonomy" id="1389203"/>
    <lineage>
        <taxon>Eukaryota</taxon>
        <taxon>Fungi</taxon>
        <taxon>Dikarya</taxon>
        <taxon>Basidiomycota</taxon>
        <taxon>Pucciniomycotina</taxon>
        <taxon>Pucciniomycetes</taxon>
        <taxon>Pucciniales</taxon>
        <taxon>Sphaerophragmiaceae</taxon>
        <taxon>Austropuccinia</taxon>
    </lineage>
</organism>
<dbReference type="AlphaFoldDB" id="A0A9Q3KWA9"/>
<dbReference type="EMBL" id="AVOT02126780">
    <property type="protein sequence ID" value="MBW0587351.1"/>
    <property type="molecule type" value="Genomic_DNA"/>
</dbReference>
<dbReference type="OrthoDB" id="418757at2759"/>
<reference evidence="1" key="1">
    <citation type="submission" date="2021-03" db="EMBL/GenBank/DDBJ databases">
        <title>Draft genome sequence of rust myrtle Austropuccinia psidii MF-1, a brazilian biotype.</title>
        <authorList>
            <person name="Quecine M.C."/>
            <person name="Pachon D.M.R."/>
            <person name="Bonatelli M.L."/>
            <person name="Correr F.H."/>
            <person name="Franceschini L.M."/>
            <person name="Leite T.F."/>
            <person name="Margarido G.R.A."/>
            <person name="Almeida C.A."/>
            <person name="Ferrarezi J.A."/>
            <person name="Labate C.A."/>
        </authorList>
    </citation>
    <scope>NUCLEOTIDE SEQUENCE</scope>
    <source>
        <strain evidence="1">MF-1</strain>
    </source>
</reference>
<sequence length="221" mass="25147">MNTNEQNNDLQKIIPLLTDGDYLEWKLQMIICLKHRRIYQYCIEQCIPGNGVTRTPTVKAKIINANVEACGLITNFLDSINLSALVTSEETTQNRYLLWKTVNKRFVSSTFNSKAKIWSKFKKLTSDDSLKYFIANTRKCLSDMASVVTLNADTQGNPDAIINVLNEATLKEDALLIDTTRALVLKRIVFHQKLFTTVAMENIIHLSPRMELKNAGNYTLK</sequence>
<evidence type="ECO:0000313" key="1">
    <source>
        <dbReference type="EMBL" id="MBW0587351.1"/>
    </source>
</evidence>
<gene>
    <name evidence="1" type="ORF">O181_127066</name>
</gene>
<name>A0A9Q3KWA9_9BASI</name>
<dbReference type="Proteomes" id="UP000765509">
    <property type="component" value="Unassembled WGS sequence"/>
</dbReference>
<keyword evidence="2" id="KW-1185">Reference proteome</keyword>
<comment type="caution">
    <text evidence="1">The sequence shown here is derived from an EMBL/GenBank/DDBJ whole genome shotgun (WGS) entry which is preliminary data.</text>
</comment>